<dbReference type="InterPro" id="IPR016135">
    <property type="entry name" value="UBQ-conjugating_enzyme/RWD"/>
</dbReference>
<dbReference type="Gene3D" id="3.10.110.10">
    <property type="entry name" value="Ubiquitin Conjugating Enzyme"/>
    <property type="match status" value="1"/>
</dbReference>
<evidence type="ECO:0000256" key="2">
    <source>
        <dbReference type="ARBA" id="ARBA00022786"/>
    </source>
</evidence>
<organism evidence="5 6">
    <name type="scientific">Trichoglossum hirsutum</name>
    <dbReference type="NCBI Taxonomy" id="265104"/>
    <lineage>
        <taxon>Eukaryota</taxon>
        <taxon>Fungi</taxon>
        <taxon>Dikarya</taxon>
        <taxon>Ascomycota</taxon>
        <taxon>Pezizomycotina</taxon>
        <taxon>Geoglossomycetes</taxon>
        <taxon>Geoglossales</taxon>
        <taxon>Geoglossaceae</taxon>
        <taxon>Trichoglossum</taxon>
    </lineage>
</organism>
<keyword evidence="6" id="KW-1185">Reference proteome</keyword>
<accession>A0A9P8L7U7</accession>
<feature type="region of interest" description="Disordered" evidence="3">
    <location>
        <begin position="28"/>
        <end position="85"/>
    </location>
</feature>
<dbReference type="PROSITE" id="PS50127">
    <property type="entry name" value="UBC_2"/>
    <property type="match status" value="1"/>
</dbReference>
<feature type="region of interest" description="Disordered" evidence="3">
    <location>
        <begin position="360"/>
        <end position="380"/>
    </location>
</feature>
<dbReference type="Proteomes" id="UP000750711">
    <property type="component" value="Unassembled WGS sequence"/>
</dbReference>
<protein>
    <recommendedName>
        <fullName evidence="4">UBC core domain-containing protein</fullName>
    </recommendedName>
</protein>
<dbReference type="AlphaFoldDB" id="A0A9P8L7U7"/>
<evidence type="ECO:0000313" key="5">
    <source>
        <dbReference type="EMBL" id="KAH0555811.1"/>
    </source>
</evidence>
<sequence>MWTPRDKSGRTRRSSYVIGEDDQIIQGMADLEFGMQQQGDLGYPSSHRHRHHRRSHVQQVESKEESKARTPHASRSSTANSFGASATADLPKDLERDIVNLRKFYAKYRSVVCHKCRAPLGTTVDVARHVRRWSRGISATAGPVKEPRVGANVKKTEHGVLDWCCSQGRLFAIWLFAAKYDEVHLQTEIMTARKSRHSGADRSNQDSRAMAKGVGYAEGVQSWDDDPWEPIYDDVRGLRGGATATKAIDFQQADSVTDDVLERILFFVRELLPDTAGKTTFDQDPPCTIRAFLQLGLLLDKLAELLRNDSINDLSARASLYFAVFEFVRRLASHWGTSNLVTAQRYSKKHTKGLQLIAGAEEAPGRSGSSRAKNADEHPLSVSGAGSSLASLVQGLVKQSIIILSSPNEFGGRSGQKTLDLCTEVNMLNATIMSLAPDDEAKGKGKGKGKDRADTQLGSGAVADKWAAWHREHGLEQTSQIPGKRFYYFEELSRLRRSPKGRIPRLIKEIAEMSTGLPPGIFVRASLERPDAMKCMIIGPDDTPYAGGLFE</sequence>
<feature type="domain" description="UBC core" evidence="4">
    <location>
        <begin position="501"/>
        <end position="551"/>
    </location>
</feature>
<proteinExistence type="predicted"/>
<reference evidence="5" key="1">
    <citation type="submission" date="2021-03" db="EMBL/GenBank/DDBJ databases">
        <title>Comparative genomics and phylogenomic investigation of the class Geoglossomycetes provide insights into ecological specialization and systematics.</title>
        <authorList>
            <person name="Melie T."/>
            <person name="Pirro S."/>
            <person name="Miller A.N."/>
            <person name="Quandt A."/>
        </authorList>
    </citation>
    <scope>NUCLEOTIDE SEQUENCE</scope>
    <source>
        <strain evidence="5">CAQ_001_2017</strain>
    </source>
</reference>
<evidence type="ECO:0000256" key="1">
    <source>
        <dbReference type="ARBA" id="ARBA00022679"/>
    </source>
</evidence>
<dbReference type="PANTHER" id="PTHR46116:SF15">
    <property type="entry name" value="(E3-INDEPENDENT) E2 UBIQUITIN-CONJUGATING ENZYME"/>
    <property type="match status" value="1"/>
</dbReference>
<dbReference type="GO" id="GO:0061631">
    <property type="term" value="F:ubiquitin conjugating enzyme activity"/>
    <property type="evidence" value="ECO:0007669"/>
    <property type="project" value="TreeGrafter"/>
</dbReference>
<name>A0A9P8L7U7_9PEZI</name>
<keyword evidence="1" id="KW-0808">Transferase</keyword>
<feature type="compositionally biased region" description="Polar residues" evidence="3">
    <location>
        <begin position="73"/>
        <end position="84"/>
    </location>
</feature>
<dbReference type="EMBL" id="JAGHQM010001345">
    <property type="protein sequence ID" value="KAH0555811.1"/>
    <property type="molecule type" value="Genomic_DNA"/>
</dbReference>
<dbReference type="PANTHER" id="PTHR46116">
    <property type="entry name" value="(E3-INDEPENDENT) E2 UBIQUITIN-CONJUGATING ENZYME"/>
    <property type="match status" value="1"/>
</dbReference>
<dbReference type="SUPFAM" id="SSF54495">
    <property type="entry name" value="UBC-like"/>
    <property type="match status" value="1"/>
</dbReference>
<feature type="compositionally biased region" description="Basic residues" evidence="3">
    <location>
        <begin position="46"/>
        <end position="56"/>
    </location>
</feature>
<evidence type="ECO:0000259" key="4">
    <source>
        <dbReference type="PROSITE" id="PS50127"/>
    </source>
</evidence>
<evidence type="ECO:0000313" key="6">
    <source>
        <dbReference type="Proteomes" id="UP000750711"/>
    </source>
</evidence>
<evidence type="ECO:0000256" key="3">
    <source>
        <dbReference type="SAM" id="MobiDB-lite"/>
    </source>
</evidence>
<dbReference type="InterPro" id="IPR000608">
    <property type="entry name" value="UBC"/>
</dbReference>
<gene>
    <name evidence="5" type="ORF">GP486_006241</name>
</gene>
<comment type="caution">
    <text evidence="5">The sequence shown here is derived from an EMBL/GenBank/DDBJ whole genome shotgun (WGS) entry which is preliminary data.</text>
</comment>
<keyword evidence="2" id="KW-0833">Ubl conjugation pathway</keyword>